<gene>
    <name evidence="2" type="ORF">YC6258_01287</name>
</gene>
<proteinExistence type="predicted"/>
<sequence length="174" mass="19748">MNYKNINLPGNLAIRPARPSDRVFLEHLHQSTREDLQAIEADAEFIQSIIDMQYRAQTQGYQSQFPNAMSFIIEYQQQSVGRSVLDFGPNEIRVVDIALIPAARGQGFGEAVIRAFMLAAQQVMTPLTLSVTEQNLVARQLYSRMGFQVEEIARPYIRMIWYPSSSVDVMSMSV</sequence>
<dbReference type="RefSeq" id="WP_044616162.1">
    <property type="nucleotide sequence ID" value="NZ_CP007142.1"/>
</dbReference>
<dbReference type="STRING" id="1445510.YC6258_01287"/>
<reference evidence="2 3" key="1">
    <citation type="submission" date="2014-01" db="EMBL/GenBank/DDBJ databases">
        <title>Full genme sequencing of cellulolytic bacterium Gynuella sunshinyii YC6258T gen. nov., sp. nov.</title>
        <authorList>
            <person name="Khan H."/>
            <person name="Chung E.J."/>
            <person name="Chung Y.R."/>
        </authorList>
    </citation>
    <scope>NUCLEOTIDE SEQUENCE [LARGE SCALE GENOMIC DNA]</scope>
    <source>
        <strain evidence="2 3">YC6258</strain>
    </source>
</reference>
<dbReference type="HOGENOM" id="CLU_013985_22_0_6"/>
<dbReference type="KEGG" id="gsn:YC6258_01287"/>
<name>A0A0C5V1D6_9GAMM</name>
<dbReference type="PROSITE" id="PS51186">
    <property type="entry name" value="GNAT"/>
    <property type="match status" value="1"/>
</dbReference>
<keyword evidence="2" id="KW-0808">Transferase</keyword>
<dbReference type="SUPFAM" id="SSF55729">
    <property type="entry name" value="Acyl-CoA N-acyltransferases (Nat)"/>
    <property type="match status" value="1"/>
</dbReference>
<dbReference type="InterPro" id="IPR000182">
    <property type="entry name" value="GNAT_dom"/>
</dbReference>
<dbReference type="Proteomes" id="UP000032266">
    <property type="component" value="Chromosome"/>
</dbReference>
<evidence type="ECO:0000259" key="1">
    <source>
        <dbReference type="PROSITE" id="PS51186"/>
    </source>
</evidence>
<dbReference type="Gene3D" id="3.40.630.30">
    <property type="match status" value="1"/>
</dbReference>
<dbReference type="AlphaFoldDB" id="A0A0C5V1D6"/>
<feature type="domain" description="N-acetyltransferase" evidence="1">
    <location>
        <begin position="12"/>
        <end position="174"/>
    </location>
</feature>
<protein>
    <submittedName>
        <fullName evidence="2">Acetyltransferase</fullName>
    </submittedName>
</protein>
<evidence type="ECO:0000313" key="2">
    <source>
        <dbReference type="EMBL" id="AJQ93335.1"/>
    </source>
</evidence>
<dbReference type="OrthoDB" id="9805924at2"/>
<accession>A0A0C5V1D6</accession>
<dbReference type="Pfam" id="PF00583">
    <property type="entry name" value="Acetyltransf_1"/>
    <property type="match status" value="1"/>
</dbReference>
<dbReference type="EMBL" id="CP007142">
    <property type="protein sequence ID" value="AJQ93335.1"/>
    <property type="molecule type" value="Genomic_DNA"/>
</dbReference>
<keyword evidence="3" id="KW-1185">Reference proteome</keyword>
<evidence type="ECO:0000313" key="3">
    <source>
        <dbReference type="Proteomes" id="UP000032266"/>
    </source>
</evidence>
<dbReference type="InterPro" id="IPR016181">
    <property type="entry name" value="Acyl_CoA_acyltransferase"/>
</dbReference>
<dbReference type="GO" id="GO:0016747">
    <property type="term" value="F:acyltransferase activity, transferring groups other than amino-acyl groups"/>
    <property type="evidence" value="ECO:0007669"/>
    <property type="project" value="InterPro"/>
</dbReference>
<organism evidence="2 3">
    <name type="scientific">Gynuella sunshinyii YC6258</name>
    <dbReference type="NCBI Taxonomy" id="1445510"/>
    <lineage>
        <taxon>Bacteria</taxon>
        <taxon>Pseudomonadati</taxon>
        <taxon>Pseudomonadota</taxon>
        <taxon>Gammaproteobacteria</taxon>
        <taxon>Oceanospirillales</taxon>
        <taxon>Saccharospirillaceae</taxon>
        <taxon>Gynuella</taxon>
    </lineage>
</organism>